<accession>A0ABT7ULM6</accession>
<proteinExistence type="predicted"/>
<feature type="transmembrane region" description="Helical" evidence="1">
    <location>
        <begin position="197"/>
        <end position="214"/>
    </location>
</feature>
<evidence type="ECO:0000256" key="1">
    <source>
        <dbReference type="SAM" id="Phobius"/>
    </source>
</evidence>
<keyword evidence="1" id="KW-0812">Transmembrane</keyword>
<keyword evidence="1" id="KW-0472">Membrane</keyword>
<protein>
    <submittedName>
        <fullName evidence="2">DUF2812 domain-containing protein</fullName>
    </submittedName>
</protein>
<keyword evidence="3" id="KW-1185">Reference proteome</keyword>
<evidence type="ECO:0000313" key="3">
    <source>
        <dbReference type="Proteomes" id="UP001529275"/>
    </source>
</evidence>
<reference evidence="3" key="1">
    <citation type="submission" date="2023-06" db="EMBL/GenBank/DDBJ databases">
        <title>Identification and characterization of horizontal gene transfer across gut microbiota members of farm animals based on homology search.</title>
        <authorList>
            <person name="Zeman M."/>
            <person name="Kubasova T."/>
            <person name="Jahodarova E."/>
            <person name="Nykrynova M."/>
            <person name="Rychlik I."/>
        </authorList>
    </citation>
    <scope>NUCLEOTIDE SEQUENCE [LARGE SCALE GENOMIC DNA]</scope>
    <source>
        <strain evidence="3">ET341</strain>
    </source>
</reference>
<comment type="caution">
    <text evidence="2">The sequence shown here is derived from an EMBL/GenBank/DDBJ whole genome shotgun (WGS) entry which is preliminary data.</text>
</comment>
<feature type="transmembrane region" description="Helical" evidence="1">
    <location>
        <begin position="144"/>
        <end position="165"/>
    </location>
</feature>
<organism evidence="2 3">
    <name type="scientific">Massilimicrobiota timonensis</name>
    <dbReference type="NCBI Taxonomy" id="1776392"/>
    <lineage>
        <taxon>Bacteria</taxon>
        <taxon>Bacillati</taxon>
        <taxon>Bacillota</taxon>
        <taxon>Erysipelotrichia</taxon>
        <taxon>Erysipelotrichales</taxon>
        <taxon>Erysipelotrichaceae</taxon>
        <taxon>Massilimicrobiota</taxon>
    </lineage>
</organism>
<feature type="transmembrane region" description="Helical" evidence="1">
    <location>
        <begin position="119"/>
        <end position="138"/>
    </location>
</feature>
<name>A0ABT7ULM6_9FIRM</name>
<dbReference type="EMBL" id="JAUDCK010000037">
    <property type="protein sequence ID" value="MDM8196485.1"/>
    <property type="molecule type" value="Genomic_DNA"/>
</dbReference>
<evidence type="ECO:0000313" key="2">
    <source>
        <dbReference type="EMBL" id="MDM8196485.1"/>
    </source>
</evidence>
<reference evidence="2 3" key="2">
    <citation type="submission" date="2023-06" db="EMBL/GenBank/DDBJ databases">
        <authorList>
            <person name="Zeman M."/>
            <person name="Kubasova T."/>
            <person name="Jahodarova E."/>
            <person name="Nykrynova M."/>
            <person name="Rychlik I."/>
        </authorList>
    </citation>
    <scope>NUCLEOTIDE SEQUENCE [LARGE SCALE GENOMIC DNA]</scope>
    <source>
        <strain evidence="2 3">ET341</strain>
    </source>
</reference>
<dbReference type="Proteomes" id="UP001529275">
    <property type="component" value="Unassembled WGS sequence"/>
</dbReference>
<sequence>MKFMIMNYKPYEYELLQEKLDKLGKQGYSTNDLSFISFFRKKDKPVYYTIDFFNPTGSSRNDIKISQLTFIDKYEDKGYRCIYHKNNMYVFLSNNDIPININWKEKKDIIPLKQRLKSFALFFVSIVALALYSLYLFNATFDMFYSYGITLYYIGMLLLFIIASLKNYFDFYKLTQFHKELQSGKPQLKKIYTLKKVYNISLIIMCLLIGGGLLEDFTNNHPFNIKTHQVIQLDDFGYQQNTNISTQSYSSFTIPHTYISLETSKNTNEALYIKEFAFHSYEMAKKIFEQMKENPEIYSCNSQKSNKTTICGYIGDSLTSIVILHDQQVTIIIPGFEVNESHVEIIEDFYLK</sequence>
<dbReference type="RefSeq" id="WP_087304313.1">
    <property type="nucleotide sequence ID" value="NZ_JAUDCK010000037.1"/>
</dbReference>
<keyword evidence="1" id="KW-1133">Transmembrane helix</keyword>
<gene>
    <name evidence="2" type="ORF">QUV98_09180</name>
</gene>